<dbReference type="RefSeq" id="WP_307342025.1">
    <property type="nucleotide sequence ID" value="NZ_JAUSUQ010000014.1"/>
</dbReference>
<evidence type="ECO:0000313" key="10">
    <source>
        <dbReference type="EMBL" id="MDQ0340419.1"/>
    </source>
</evidence>
<evidence type="ECO:0000256" key="7">
    <source>
        <dbReference type="ARBA" id="ARBA00023136"/>
    </source>
</evidence>
<keyword evidence="7 8" id="KW-0472">Membrane</keyword>
<comment type="caution">
    <text evidence="10">The sequence shown here is derived from an EMBL/GenBank/DDBJ whole genome shotgun (WGS) entry which is preliminary data.</text>
</comment>
<keyword evidence="5 8" id="KW-0812">Transmembrane</keyword>
<feature type="transmembrane region" description="Helical" evidence="9">
    <location>
        <begin position="420"/>
        <end position="437"/>
    </location>
</feature>
<dbReference type="InterPro" id="IPR006043">
    <property type="entry name" value="NCS2"/>
</dbReference>
<gene>
    <name evidence="10" type="ORF">J2S00_003234</name>
</gene>
<keyword evidence="4 8" id="KW-1003">Cell membrane</keyword>
<evidence type="ECO:0000256" key="4">
    <source>
        <dbReference type="ARBA" id="ARBA00022475"/>
    </source>
</evidence>
<feature type="transmembrane region" description="Helical" evidence="9">
    <location>
        <begin position="193"/>
        <end position="210"/>
    </location>
</feature>
<evidence type="ECO:0000256" key="9">
    <source>
        <dbReference type="SAM" id="Phobius"/>
    </source>
</evidence>
<accession>A0ABU0CVG9</accession>
<evidence type="ECO:0000256" key="6">
    <source>
        <dbReference type="ARBA" id="ARBA00022989"/>
    </source>
</evidence>
<dbReference type="EMBL" id="JAUSUQ010000014">
    <property type="protein sequence ID" value="MDQ0340419.1"/>
    <property type="molecule type" value="Genomic_DNA"/>
</dbReference>
<sequence length="438" mass="46658">MERYFEFEKHNTSYRQEFIAGLTTFLAMAYILFVNAFILADAGMDPGAVFVATALASALGCLIMGLWAKYPIALAPGMGLNAFFAYTVVLGMGIPWQAALAGVMVSGLIFFILTLTKVRETIINAIPLQLKLAAGAGIGFFIAFIGMQNAGIIVADEVTLVQLGELMTPSTLLAIFGLVITALFMIRGFKGGIFYGMILTALAGMVVGIVSMPSAIVSSIPSLAPTFGAAIAYPLSHPEQFFTAQMLVVIFTFLFVDFFDTAGTLMAVANQAGFLKNNKLPRASRALSSDSVATVVGAVLGTSTTTSYIESSAGVAAGGRTGFTSVVVAGLFLVALFFSPLLEIFLENPGLTSPALIIVGVLMAGALGSIEWNKLEFALPAFVTIIAMPLTYSIATGIALGFIMYPLTKIFKGEYKDVHPIMYVMFFIFLAYFIWLVE</sequence>
<evidence type="ECO:0000313" key="11">
    <source>
        <dbReference type="Proteomes" id="UP001232445"/>
    </source>
</evidence>
<protein>
    <submittedName>
        <fullName evidence="10">AGZA family xanthine/uracil permease-like MFS transporter</fullName>
    </submittedName>
</protein>
<proteinExistence type="inferred from homology"/>
<dbReference type="Proteomes" id="UP001232445">
    <property type="component" value="Unassembled WGS sequence"/>
</dbReference>
<feature type="transmembrane region" description="Helical" evidence="9">
    <location>
        <begin position="46"/>
        <end position="67"/>
    </location>
</feature>
<comment type="similarity">
    <text evidence="2 8">Belongs to the nucleobase:cation symporter-2 (NCS2) (TC 2.A.40) family. Azg-like subfamily.</text>
</comment>
<keyword evidence="3 8" id="KW-0813">Transport</keyword>
<keyword evidence="6 8" id="KW-1133">Transmembrane helix</keyword>
<feature type="transmembrane region" description="Helical" evidence="9">
    <location>
        <begin position="130"/>
        <end position="154"/>
    </location>
</feature>
<evidence type="ECO:0000256" key="3">
    <source>
        <dbReference type="ARBA" id="ARBA00022448"/>
    </source>
</evidence>
<dbReference type="PANTHER" id="PTHR43337:SF11">
    <property type="entry name" value="GUANINE_HYPOXANTHINE PERMEASE PBUG"/>
    <property type="match status" value="1"/>
</dbReference>
<organism evidence="10 11">
    <name type="scientific">Caldalkalibacillus uzonensis</name>
    <dbReference type="NCBI Taxonomy" id="353224"/>
    <lineage>
        <taxon>Bacteria</taxon>
        <taxon>Bacillati</taxon>
        <taxon>Bacillota</taxon>
        <taxon>Bacilli</taxon>
        <taxon>Bacillales</taxon>
        <taxon>Bacillaceae</taxon>
        <taxon>Caldalkalibacillus</taxon>
    </lineage>
</organism>
<evidence type="ECO:0000256" key="8">
    <source>
        <dbReference type="PIRNR" id="PIRNR005353"/>
    </source>
</evidence>
<feature type="transmembrane region" description="Helical" evidence="9">
    <location>
        <begin position="18"/>
        <end position="40"/>
    </location>
</feature>
<reference evidence="10 11" key="1">
    <citation type="submission" date="2023-07" db="EMBL/GenBank/DDBJ databases">
        <title>Genomic Encyclopedia of Type Strains, Phase IV (KMG-IV): sequencing the most valuable type-strain genomes for metagenomic binning, comparative biology and taxonomic classification.</title>
        <authorList>
            <person name="Goeker M."/>
        </authorList>
    </citation>
    <scope>NUCLEOTIDE SEQUENCE [LARGE SCALE GENOMIC DNA]</scope>
    <source>
        <strain evidence="10 11">DSM 17740</strain>
    </source>
</reference>
<feature type="transmembrane region" description="Helical" evidence="9">
    <location>
        <begin position="166"/>
        <end position="186"/>
    </location>
</feature>
<dbReference type="InterPro" id="IPR045018">
    <property type="entry name" value="Azg-like"/>
</dbReference>
<evidence type="ECO:0000256" key="5">
    <source>
        <dbReference type="ARBA" id="ARBA00022692"/>
    </source>
</evidence>
<feature type="transmembrane region" description="Helical" evidence="9">
    <location>
        <begin position="247"/>
        <end position="272"/>
    </location>
</feature>
<name>A0ABU0CVG9_9BACI</name>
<feature type="transmembrane region" description="Helical" evidence="9">
    <location>
        <begin position="382"/>
        <end position="408"/>
    </location>
</feature>
<evidence type="ECO:0000256" key="2">
    <source>
        <dbReference type="ARBA" id="ARBA00005697"/>
    </source>
</evidence>
<feature type="transmembrane region" description="Helical" evidence="9">
    <location>
        <begin position="351"/>
        <end position="370"/>
    </location>
</feature>
<comment type="subcellular location">
    <subcellularLocation>
        <location evidence="1 8">Cell membrane</location>
        <topology evidence="1 8">Multi-pass membrane protein</topology>
    </subcellularLocation>
</comment>
<evidence type="ECO:0000256" key="1">
    <source>
        <dbReference type="ARBA" id="ARBA00004651"/>
    </source>
</evidence>
<keyword evidence="11" id="KW-1185">Reference proteome</keyword>
<dbReference type="InterPro" id="IPR026033">
    <property type="entry name" value="Azg-like_bact_archaea"/>
</dbReference>
<dbReference type="PANTHER" id="PTHR43337">
    <property type="entry name" value="XANTHINE/URACIL PERMEASE C887.17-RELATED"/>
    <property type="match status" value="1"/>
</dbReference>
<dbReference type="PIRSF" id="PIRSF005353">
    <property type="entry name" value="PbuG"/>
    <property type="match status" value="1"/>
</dbReference>
<dbReference type="Pfam" id="PF00860">
    <property type="entry name" value="Xan_ur_permease"/>
    <property type="match status" value="1"/>
</dbReference>
<feature type="transmembrane region" description="Helical" evidence="9">
    <location>
        <begin position="321"/>
        <end position="339"/>
    </location>
</feature>
<feature type="transmembrane region" description="Helical" evidence="9">
    <location>
        <begin position="100"/>
        <end position="118"/>
    </location>
</feature>